<keyword evidence="1" id="KW-1133">Transmembrane helix</keyword>
<evidence type="ECO:0000313" key="3">
    <source>
        <dbReference type="Proteomes" id="UP000031624"/>
    </source>
</evidence>
<reference evidence="2 3" key="1">
    <citation type="submission" date="2014-04" db="EMBL/GenBank/DDBJ databases">
        <title>Genome reduction and metabolic complementation of the dual endosymbionts in the whitefly Bemisia tabaci.</title>
        <authorList>
            <person name="Rao Q."/>
            <person name="Rollat-Farnier P.-A."/>
            <person name="Zhang Z.-X."/>
            <person name="Santos-Garcia D."/>
            <person name="Silva F.J."/>
            <person name="Moya A."/>
            <person name="Zhu D.-T."/>
            <person name="Klein C.C."/>
            <person name="Vavre F."/>
            <person name="Sagot M.-F."/>
            <person name="Liu S.-S."/>
            <person name="Mouton L."/>
            <person name="Wang X.-W."/>
        </authorList>
    </citation>
    <scope>NUCLEOTIDE SEQUENCE [LARGE SCALE GENOMIC DNA]</scope>
    <source>
        <strain evidence="2 3">BT-Q</strain>
    </source>
</reference>
<gene>
    <name evidence="2" type="ORF">O3E_00645</name>
</gene>
<dbReference type="AlphaFoldDB" id="A0AAU8S7G4"/>
<evidence type="ECO:0000256" key="1">
    <source>
        <dbReference type="SAM" id="Phobius"/>
    </source>
</evidence>
<organism evidence="2 3">
    <name type="scientific">Candidatus Portiera aleyrodidarum MED</name>
    <name type="common">Bemisia tabaci</name>
    <dbReference type="NCBI Taxonomy" id="1163752"/>
    <lineage>
        <taxon>Bacteria</taxon>
        <taxon>Pseudomonadati</taxon>
        <taxon>Pseudomonadota</taxon>
        <taxon>Gammaproteobacteria</taxon>
        <taxon>Candidatus Johnevansiales</taxon>
        <taxon>Candidatus Johnevansiaceae</taxon>
        <taxon>Candidatus Portiera</taxon>
    </lineage>
</organism>
<accession>A0AAU8S7G4</accession>
<evidence type="ECO:0000313" key="2">
    <source>
        <dbReference type="EMBL" id="AJF24055.1"/>
    </source>
</evidence>
<feature type="transmembrane region" description="Helical" evidence="1">
    <location>
        <begin position="21"/>
        <end position="38"/>
    </location>
</feature>
<dbReference type="Proteomes" id="UP000031624">
    <property type="component" value="Chromosome"/>
</dbReference>
<dbReference type="KEGG" id="paly:O3E_00645"/>
<name>A0AAU8S7G4_9GAMM</name>
<keyword evidence="1" id="KW-0472">Membrane</keyword>
<sequence>MLGYAKPLQKGGSIKIISKELEATLLMCFIELVFIILTDLQNLSFFLLRYKFLTKDLLVSRNNTYFAPLDIASKPSEPLPAYKSKIVLLVISFFIKSKKISRTLINVGLTHLPP</sequence>
<proteinExistence type="predicted"/>
<protein>
    <submittedName>
        <fullName evidence="2">Uncharacterized protein</fullName>
    </submittedName>
</protein>
<dbReference type="EMBL" id="CP007563">
    <property type="protein sequence ID" value="AJF24055.1"/>
    <property type="molecule type" value="Genomic_DNA"/>
</dbReference>
<keyword evidence="1" id="KW-0812">Transmembrane</keyword>